<organism evidence="2 3">
    <name type="scientific">Kitasatospora paracochleata</name>
    <dbReference type="NCBI Taxonomy" id="58354"/>
    <lineage>
        <taxon>Bacteria</taxon>
        <taxon>Bacillati</taxon>
        <taxon>Actinomycetota</taxon>
        <taxon>Actinomycetes</taxon>
        <taxon>Kitasatosporales</taxon>
        <taxon>Streptomycetaceae</taxon>
        <taxon>Kitasatospora</taxon>
    </lineage>
</organism>
<evidence type="ECO:0000256" key="1">
    <source>
        <dbReference type="SAM" id="SignalP"/>
    </source>
</evidence>
<evidence type="ECO:0000313" key="3">
    <source>
        <dbReference type="Proteomes" id="UP001206483"/>
    </source>
</evidence>
<name>A0ABT1J3H3_9ACTN</name>
<feature type="signal peptide" evidence="1">
    <location>
        <begin position="1"/>
        <end position="22"/>
    </location>
</feature>
<dbReference type="PROSITE" id="PS51257">
    <property type="entry name" value="PROKAR_LIPOPROTEIN"/>
    <property type="match status" value="1"/>
</dbReference>
<gene>
    <name evidence="2" type="ORF">FHR36_004454</name>
</gene>
<evidence type="ECO:0008006" key="4">
    <source>
        <dbReference type="Google" id="ProtNLM"/>
    </source>
</evidence>
<accession>A0ABT1J3H3</accession>
<keyword evidence="1" id="KW-0732">Signal</keyword>
<reference evidence="2 3" key="1">
    <citation type="submission" date="2022-06" db="EMBL/GenBank/DDBJ databases">
        <title>Sequencing the genomes of 1000 actinobacteria strains.</title>
        <authorList>
            <person name="Klenk H.-P."/>
        </authorList>
    </citation>
    <scope>NUCLEOTIDE SEQUENCE [LARGE SCALE GENOMIC DNA]</scope>
    <source>
        <strain evidence="2 3">DSM 41656</strain>
    </source>
</reference>
<comment type="caution">
    <text evidence="2">The sequence shown here is derived from an EMBL/GenBank/DDBJ whole genome shotgun (WGS) entry which is preliminary data.</text>
</comment>
<proteinExistence type="predicted"/>
<dbReference type="RefSeq" id="WP_253799918.1">
    <property type="nucleotide sequence ID" value="NZ_BAAAUB010000054.1"/>
</dbReference>
<dbReference type="Proteomes" id="UP001206483">
    <property type="component" value="Unassembled WGS sequence"/>
</dbReference>
<feature type="chain" id="PRO_5045759530" description="Lipoprotein" evidence="1">
    <location>
        <begin position="23"/>
        <end position="308"/>
    </location>
</feature>
<protein>
    <recommendedName>
        <fullName evidence="4">Lipoprotein</fullName>
    </recommendedName>
</protein>
<sequence length="308" mass="31727">MRRTATAAVSLGALAGLLAACAPHTGAPQAVRPAAAVVGPATGALAAGGTLPVLAYEFTPGQVKRQGIAYTLLLNGCLTRFGFGGLPQPSTDIRDFDVMIGRYGADADGYAVSGYHYKRYYISGRATDAPPSWAAGDRSAAGGAPSAEQESVLTGSVRTYGGSAVPEGGCDGEAKRRLTAGGGYYGTPELPGRIDADSFDRSAADPRVRAAVARWSACMAERGHPYPDPLAAASDRRWNTAAPSDAELATARADLDCKRRTGLVPLWLGVEQELQNAAIEQHRAELETVRAGEQAALGTVAAVTGPAA</sequence>
<evidence type="ECO:0000313" key="2">
    <source>
        <dbReference type="EMBL" id="MCP2311291.1"/>
    </source>
</evidence>
<keyword evidence="3" id="KW-1185">Reference proteome</keyword>
<dbReference type="EMBL" id="JAMZDX010000004">
    <property type="protein sequence ID" value="MCP2311291.1"/>
    <property type="molecule type" value="Genomic_DNA"/>
</dbReference>